<organism evidence="1 2">
    <name type="scientific">Blautia faecis</name>
    <dbReference type="NCBI Taxonomy" id="871665"/>
    <lineage>
        <taxon>Bacteria</taxon>
        <taxon>Bacillati</taxon>
        <taxon>Bacillota</taxon>
        <taxon>Clostridia</taxon>
        <taxon>Lachnospirales</taxon>
        <taxon>Lachnospiraceae</taxon>
        <taxon>Blautia</taxon>
    </lineage>
</organism>
<reference evidence="1 2" key="1">
    <citation type="journal article" date="2020" name="Cell Host Microbe">
        <title>Functional and Genomic Variation between Human-Derived Isolates of Lachnospiraceae Reveals Inter- and Intra-Species Diversity.</title>
        <authorList>
            <person name="Sorbara M.T."/>
            <person name="Littmann E.R."/>
            <person name="Fontana E."/>
            <person name="Moody T.U."/>
            <person name="Kohout C.E."/>
            <person name="Gjonbalaj M."/>
            <person name="Eaton V."/>
            <person name="Seok R."/>
            <person name="Leiner I.M."/>
            <person name="Pamer E.G."/>
        </authorList>
    </citation>
    <scope>NUCLEOTIDE SEQUENCE [LARGE SCALE GENOMIC DNA]</scope>
    <source>
        <strain evidence="1 2">MSK.17.74</strain>
    </source>
</reference>
<dbReference type="EMBL" id="JAAITS010000073">
    <property type="protein sequence ID" value="NSG87363.1"/>
    <property type="molecule type" value="Genomic_DNA"/>
</dbReference>
<dbReference type="RefSeq" id="WP_173717507.1">
    <property type="nucleotide sequence ID" value="NZ_JAAINN010000065.1"/>
</dbReference>
<sequence length="76" mass="8423">MIATDDKNIGTSGDEFNDSTAKYVLGNAWNGNSYRYTLSKENAQEGETWYARAYLVYTDAEGNVNTIYGKIILANA</sequence>
<comment type="caution">
    <text evidence="1">The sequence shown here is derived from an EMBL/GenBank/DDBJ whole genome shotgun (WGS) entry which is preliminary data.</text>
</comment>
<proteinExistence type="predicted"/>
<keyword evidence="2" id="KW-1185">Reference proteome</keyword>
<dbReference type="Proteomes" id="UP001644719">
    <property type="component" value="Unassembled WGS sequence"/>
</dbReference>
<name>A0ABX2HBC1_9FIRM</name>
<gene>
    <name evidence="1" type="ORF">G5B17_18580</name>
</gene>
<protein>
    <submittedName>
        <fullName evidence="1">Uncharacterized protein</fullName>
    </submittedName>
</protein>
<evidence type="ECO:0000313" key="1">
    <source>
        <dbReference type="EMBL" id="NSG87363.1"/>
    </source>
</evidence>
<evidence type="ECO:0000313" key="2">
    <source>
        <dbReference type="Proteomes" id="UP001644719"/>
    </source>
</evidence>
<accession>A0ABX2HBC1</accession>